<feature type="compositionally biased region" description="Basic and acidic residues" evidence="1">
    <location>
        <begin position="126"/>
        <end position="143"/>
    </location>
</feature>
<name>A0A4U0TZ46_9PEZI</name>
<feature type="compositionally biased region" description="Low complexity" evidence="1">
    <location>
        <begin position="77"/>
        <end position="112"/>
    </location>
</feature>
<protein>
    <submittedName>
        <fullName evidence="2">Uncharacterized protein</fullName>
    </submittedName>
</protein>
<accession>A0A4U0TZ46</accession>
<feature type="compositionally biased region" description="Low complexity" evidence="1">
    <location>
        <begin position="229"/>
        <end position="280"/>
    </location>
</feature>
<evidence type="ECO:0000256" key="1">
    <source>
        <dbReference type="SAM" id="MobiDB-lite"/>
    </source>
</evidence>
<dbReference type="OrthoDB" id="5327145at2759"/>
<evidence type="ECO:0000313" key="2">
    <source>
        <dbReference type="EMBL" id="TKA27727.1"/>
    </source>
</evidence>
<feature type="compositionally biased region" description="Polar residues" evidence="1">
    <location>
        <begin position="1"/>
        <end position="19"/>
    </location>
</feature>
<dbReference type="EMBL" id="NAJL01000021">
    <property type="protein sequence ID" value="TKA27727.1"/>
    <property type="molecule type" value="Genomic_DNA"/>
</dbReference>
<evidence type="ECO:0000313" key="3">
    <source>
        <dbReference type="Proteomes" id="UP000308549"/>
    </source>
</evidence>
<keyword evidence="3" id="KW-1185">Reference proteome</keyword>
<feature type="compositionally biased region" description="Basic residues" evidence="1">
    <location>
        <begin position="114"/>
        <end position="125"/>
    </location>
</feature>
<comment type="caution">
    <text evidence="2">The sequence shown here is derived from an EMBL/GenBank/DDBJ whole genome shotgun (WGS) entry which is preliminary data.</text>
</comment>
<sequence length="400" mass="43084">MFAARSNNENAIYDHQTTAAARPLNQGIKALQPKTPGTKQQPKTPFAKRGNDENAATGRAGKTGKDGGKQATSAFITPAAPRTRAPLTAKPTNARARTPLAPPTANNPNSARHTSPRLRRSKVKIHTADADPLISDRSHGHEEPEIEYMPPRGEPLPDHPDDCWPADRTYPQFSEENVTKGWLTEIRPQRVRDEGEEFEERVRELERQEQEVQHLPKKRTAQQQPSTFASRKAASALSSSNTATAPSTSTATPSFAAPTAAAKARRIPTASTTTTTTTTTLKHPSTRPPRSHTAARVASNTTLGYSRGRQVSRGTLPQMAGANTGAKTIKEQPHAQETTGGTEMIDWQGLGFAAPTVAGEADASGLGGEEADELTGATKGGDDEQAEVEVEDWLESFRLR</sequence>
<dbReference type="Proteomes" id="UP000308549">
    <property type="component" value="Unassembled WGS sequence"/>
</dbReference>
<feature type="compositionally biased region" description="Acidic residues" evidence="1">
    <location>
        <begin position="383"/>
        <end position="394"/>
    </location>
</feature>
<feature type="region of interest" description="Disordered" evidence="1">
    <location>
        <begin position="186"/>
        <end position="400"/>
    </location>
</feature>
<proteinExistence type="predicted"/>
<organism evidence="2 3">
    <name type="scientific">Salinomyces thailandicus</name>
    <dbReference type="NCBI Taxonomy" id="706561"/>
    <lineage>
        <taxon>Eukaryota</taxon>
        <taxon>Fungi</taxon>
        <taxon>Dikarya</taxon>
        <taxon>Ascomycota</taxon>
        <taxon>Pezizomycotina</taxon>
        <taxon>Dothideomycetes</taxon>
        <taxon>Dothideomycetidae</taxon>
        <taxon>Mycosphaerellales</taxon>
        <taxon>Teratosphaeriaceae</taxon>
        <taxon>Salinomyces</taxon>
    </lineage>
</organism>
<reference evidence="2 3" key="1">
    <citation type="submission" date="2017-03" db="EMBL/GenBank/DDBJ databases">
        <title>Genomes of endolithic fungi from Antarctica.</title>
        <authorList>
            <person name="Coleine C."/>
            <person name="Masonjones S."/>
            <person name="Stajich J.E."/>
        </authorList>
    </citation>
    <scope>NUCLEOTIDE SEQUENCE [LARGE SCALE GENOMIC DNA]</scope>
    <source>
        <strain evidence="2 3">CCFEE 6315</strain>
    </source>
</reference>
<feature type="compositionally biased region" description="Basic and acidic residues" evidence="1">
    <location>
        <begin position="200"/>
        <end position="214"/>
    </location>
</feature>
<dbReference type="AlphaFoldDB" id="A0A4U0TZ46"/>
<gene>
    <name evidence="2" type="ORF">B0A50_04828</name>
</gene>
<feature type="region of interest" description="Disordered" evidence="1">
    <location>
        <begin position="1"/>
        <end position="169"/>
    </location>
</feature>